<accession>A0A0B8NYL3</accession>
<evidence type="ECO:0000313" key="1">
    <source>
        <dbReference type="EMBL" id="GAM55824.1"/>
    </source>
</evidence>
<reference evidence="1 2" key="1">
    <citation type="submission" date="2015-01" db="EMBL/GenBank/DDBJ databases">
        <title>Vibrio sp. C1 JCM 19231 whole genome shotgun sequence.</title>
        <authorList>
            <person name="Sawabe T."/>
            <person name="Meirelles P."/>
            <person name="Feng G."/>
            <person name="Sayaka M."/>
            <person name="Hattori M."/>
            <person name="Ohkuma M."/>
        </authorList>
    </citation>
    <scope>NUCLEOTIDE SEQUENCE [LARGE SCALE GENOMIC DNA]</scope>
    <source>
        <strain evidence="2">JCM 19231</strain>
    </source>
</reference>
<evidence type="ECO:0000313" key="2">
    <source>
        <dbReference type="Proteomes" id="UP000031671"/>
    </source>
</evidence>
<keyword evidence="2" id="KW-1185">Reference proteome</keyword>
<dbReference type="AlphaFoldDB" id="A0A0B8NYL3"/>
<dbReference type="EMBL" id="BBRZ01000019">
    <property type="protein sequence ID" value="GAM55824.1"/>
    <property type="molecule type" value="Genomic_DNA"/>
</dbReference>
<protein>
    <submittedName>
        <fullName evidence="1">Uncharacterized protein</fullName>
    </submittedName>
</protein>
<organism evidence="1 2">
    <name type="scientific">Vibrio ishigakensis</name>
    <dbReference type="NCBI Taxonomy" id="1481914"/>
    <lineage>
        <taxon>Bacteria</taxon>
        <taxon>Pseudomonadati</taxon>
        <taxon>Pseudomonadota</taxon>
        <taxon>Gammaproteobacteria</taxon>
        <taxon>Vibrionales</taxon>
        <taxon>Vibrionaceae</taxon>
        <taxon>Vibrio</taxon>
    </lineage>
</organism>
<dbReference type="Proteomes" id="UP000031671">
    <property type="component" value="Unassembled WGS sequence"/>
</dbReference>
<proteinExistence type="predicted"/>
<reference evidence="1 2" key="2">
    <citation type="submission" date="2015-01" db="EMBL/GenBank/DDBJ databases">
        <authorList>
            <consortium name="NBRP consortium"/>
            <person name="Sawabe T."/>
            <person name="Meirelles P."/>
            <person name="Feng G."/>
            <person name="Sayaka M."/>
            <person name="Hattori M."/>
            <person name="Ohkuma M."/>
        </authorList>
    </citation>
    <scope>NUCLEOTIDE SEQUENCE [LARGE SCALE GENOMIC DNA]</scope>
    <source>
        <strain evidence="2">JCM 19231</strain>
    </source>
</reference>
<name>A0A0B8NYL3_9VIBR</name>
<sequence>MLKDIVIQALKQVQSDCSSLTKSAYPTVHNRGMDNKHLASLVERRLTGVASSYGTTLVSEAFDVRPEQSTQELPFRRFTTHFGNVWLLPDSLKTANRTHRQNLVKMVSLWREEYGYVIQPNDCLVLVCDHWFSRISSSQQLMDWWLNRFPDDFASYVEQGILLAPSEGEKLDELLSPMSLSPCYKSHAHPIKKMAPMAIRLVSSAMSICTPSMSAFRLLGNFF</sequence>
<comment type="caution">
    <text evidence="1">The sequence shown here is derived from an EMBL/GenBank/DDBJ whole genome shotgun (WGS) entry which is preliminary data.</text>
</comment>
<gene>
    <name evidence="1" type="ORF">JCM19231_3905</name>
</gene>